<dbReference type="SUPFAM" id="SSF101148">
    <property type="entry name" value="Plant invertase/pectin methylesterase inhibitor"/>
    <property type="match status" value="1"/>
</dbReference>
<dbReference type="GO" id="GO:0004857">
    <property type="term" value="F:enzyme inhibitor activity"/>
    <property type="evidence" value="ECO:0007669"/>
    <property type="project" value="InterPro"/>
</dbReference>
<keyword evidence="3" id="KW-1185">Reference proteome</keyword>
<accession>A0A835MU52</accession>
<evidence type="ECO:0000313" key="3">
    <source>
        <dbReference type="Proteomes" id="UP000657918"/>
    </source>
</evidence>
<name>A0A835MU52_9ROSI</name>
<comment type="caution">
    <text evidence="2">The sequence shown here is derived from an EMBL/GenBank/DDBJ whole genome shotgun (WGS) entry which is preliminary data.</text>
</comment>
<dbReference type="InterPro" id="IPR006501">
    <property type="entry name" value="Pectinesterase_inhib_dom"/>
</dbReference>
<gene>
    <name evidence="2" type="ORF">SADUNF_Sadunf07G0092800</name>
</gene>
<dbReference type="InterPro" id="IPR035513">
    <property type="entry name" value="Invertase/methylesterase_inhib"/>
</dbReference>
<proteinExistence type="predicted"/>
<feature type="domain" description="Pectinesterase inhibitor" evidence="1">
    <location>
        <begin position="11"/>
        <end position="82"/>
    </location>
</feature>
<protein>
    <recommendedName>
        <fullName evidence="1">Pectinesterase inhibitor domain-containing protein</fullName>
    </recommendedName>
</protein>
<dbReference type="Pfam" id="PF04043">
    <property type="entry name" value="PMEI"/>
    <property type="match status" value="1"/>
</dbReference>
<sequence>MQLDLRHVKPTRFQDTCVSSLSNYSVPVNPTQLRIIQSSISISETNLKTARSKIKSILRQGLDECCLVLQNVCFGQLKYVNDTSLTSQEMSFLNETATQTGNTWNMIVSYDVFGN</sequence>
<dbReference type="Gene3D" id="1.20.140.40">
    <property type="entry name" value="Invertase/pectin methylesterase inhibitor family protein"/>
    <property type="match status" value="1"/>
</dbReference>
<evidence type="ECO:0000259" key="1">
    <source>
        <dbReference type="Pfam" id="PF04043"/>
    </source>
</evidence>
<organism evidence="2 3">
    <name type="scientific">Salix dunnii</name>
    <dbReference type="NCBI Taxonomy" id="1413687"/>
    <lineage>
        <taxon>Eukaryota</taxon>
        <taxon>Viridiplantae</taxon>
        <taxon>Streptophyta</taxon>
        <taxon>Embryophyta</taxon>
        <taxon>Tracheophyta</taxon>
        <taxon>Spermatophyta</taxon>
        <taxon>Magnoliopsida</taxon>
        <taxon>eudicotyledons</taxon>
        <taxon>Gunneridae</taxon>
        <taxon>Pentapetalae</taxon>
        <taxon>rosids</taxon>
        <taxon>fabids</taxon>
        <taxon>Malpighiales</taxon>
        <taxon>Salicaceae</taxon>
        <taxon>Saliceae</taxon>
        <taxon>Salix</taxon>
    </lineage>
</organism>
<evidence type="ECO:0000313" key="2">
    <source>
        <dbReference type="EMBL" id="KAF9678982.1"/>
    </source>
</evidence>
<dbReference type="Proteomes" id="UP000657918">
    <property type="component" value="Unassembled WGS sequence"/>
</dbReference>
<dbReference type="AlphaFoldDB" id="A0A835MU52"/>
<dbReference type="EMBL" id="JADGMS010000007">
    <property type="protein sequence ID" value="KAF9678982.1"/>
    <property type="molecule type" value="Genomic_DNA"/>
</dbReference>
<reference evidence="2 3" key="1">
    <citation type="submission" date="2020-10" db="EMBL/GenBank/DDBJ databases">
        <title>Plant Genome Project.</title>
        <authorList>
            <person name="Zhang R.-G."/>
        </authorList>
    </citation>
    <scope>NUCLEOTIDE SEQUENCE [LARGE SCALE GENOMIC DNA]</scope>
    <source>
        <strain evidence="2">FAFU-HL-1</strain>
        <tissue evidence="2">Leaf</tissue>
    </source>
</reference>